<proteinExistence type="predicted"/>
<organism evidence="2 3">
    <name type="scientific">Leucothrix arctica</name>
    <dbReference type="NCBI Taxonomy" id="1481894"/>
    <lineage>
        <taxon>Bacteria</taxon>
        <taxon>Pseudomonadati</taxon>
        <taxon>Pseudomonadota</taxon>
        <taxon>Gammaproteobacteria</taxon>
        <taxon>Thiotrichales</taxon>
        <taxon>Thiotrichaceae</taxon>
        <taxon>Leucothrix</taxon>
    </lineage>
</organism>
<gene>
    <name evidence="2" type="ORF">DKT75_01535</name>
</gene>
<evidence type="ECO:0000313" key="2">
    <source>
        <dbReference type="EMBL" id="PWQ99255.1"/>
    </source>
</evidence>
<name>A0A317CL09_9GAMM</name>
<dbReference type="Proteomes" id="UP000245506">
    <property type="component" value="Unassembled WGS sequence"/>
</dbReference>
<evidence type="ECO:0000313" key="3">
    <source>
        <dbReference type="Proteomes" id="UP000245506"/>
    </source>
</evidence>
<keyword evidence="1" id="KW-0732">Signal</keyword>
<evidence type="ECO:0008006" key="4">
    <source>
        <dbReference type="Google" id="ProtNLM"/>
    </source>
</evidence>
<dbReference type="AlphaFoldDB" id="A0A317CL09"/>
<sequence length="85" mass="9530">MKKLMSLIILSAALISISSQAYSKELLICQQEGYSSTVQCTGEKEDLQLDIYKLVKQGWSIVSVVPAMWHSGGKEIRIVRIFLVK</sequence>
<evidence type="ECO:0000256" key="1">
    <source>
        <dbReference type="SAM" id="SignalP"/>
    </source>
</evidence>
<keyword evidence="3" id="KW-1185">Reference proteome</keyword>
<accession>A0A317CL09</accession>
<dbReference type="RefSeq" id="WP_109821680.1">
    <property type="nucleotide sequence ID" value="NZ_QGKL01000007.1"/>
</dbReference>
<feature type="chain" id="PRO_5016395642" description="DUF4177 domain-containing protein" evidence="1">
    <location>
        <begin position="22"/>
        <end position="85"/>
    </location>
</feature>
<protein>
    <recommendedName>
        <fullName evidence="4">DUF4177 domain-containing protein</fullName>
    </recommendedName>
</protein>
<reference evidence="2 3" key="1">
    <citation type="submission" date="2018-05" db="EMBL/GenBank/DDBJ databases">
        <title>Leucothrix arctica sp. nov., isolated from Arctic seawater.</title>
        <authorList>
            <person name="Choi A."/>
            <person name="Baek K."/>
        </authorList>
    </citation>
    <scope>NUCLEOTIDE SEQUENCE [LARGE SCALE GENOMIC DNA]</scope>
    <source>
        <strain evidence="2 3">IMCC9719</strain>
    </source>
</reference>
<comment type="caution">
    <text evidence="2">The sequence shown here is derived from an EMBL/GenBank/DDBJ whole genome shotgun (WGS) entry which is preliminary data.</text>
</comment>
<dbReference type="EMBL" id="QGKL01000007">
    <property type="protein sequence ID" value="PWQ99255.1"/>
    <property type="molecule type" value="Genomic_DNA"/>
</dbReference>
<feature type="signal peptide" evidence="1">
    <location>
        <begin position="1"/>
        <end position="21"/>
    </location>
</feature>